<dbReference type="GO" id="GO:0005524">
    <property type="term" value="F:ATP binding"/>
    <property type="evidence" value="ECO:0007669"/>
    <property type="project" value="InterPro"/>
</dbReference>
<dbReference type="AlphaFoldDB" id="A0AAP8QGJ1"/>
<dbReference type="CDD" id="cd07906">
    <property type="entry name" value="Adenylation_DNA_ligase_LigD_LigC"/>
    <property type="match status" value="1"/>
</dbReference>
<feature type="domain" description="ATP-dependent DNA ligase family profile" evidence="1">
    <location>
        <begin position="101"/>
        <end position="191"/>
    </location>
</feature>
<dbReference type="GO" id="GO:0006303">
    <property type="term" value="P:double-strand break repair via nonhomologous end joining"/>
    <property type="evidence" value="ECO:0007669"/>
    <property type="project" value="TreeGrafter"/>
</dbReference>
<protein>
    <submittedName>
        <fullName evidence="2">DNA polymerase LigD</fullName>
    </submittedName>
</protein>
<dbReference type="GO" id="GO:0003677">
    <property type="term" value="F:DNA binding"/>
    <property type="evidence" value="ECO:0007669"/>
    <property type="project" value="InterPro"/>
</dbReference>
<dbReference type="InterPro" id="IPR012310">
    <property type="entry name" value="DNA_ligase_ATP-dep_cent"/>
</dbReference>
<evidence type="ECO:0000313" key="3">
    <source>
        <dbReference type="Proteomes" id="UP000239759"/>
    </source>
</evidence>
<accession>A0AAP8QGJ1</accession>
<dbReference type="Pfam" id="PF01068">
    <property type="entry name" value="DNA_ligase_A_M"/>
    <property type="match status" value="1"/>
</dbReference>
<sequence length="280" mass="32106">MINKPIKPMLLHKSDVPPQGNLIHQLKFDGIRCILSYDGGNTRLFTRHQNECTTQFHEIRPSLPVKNAVIDGEMVVMDGIKPCFESVMKRFMTKNEQQVKRLSQTLPSHFVGFDILFLNDKDLTKLPLQERLDILQSIIAPSNEISICPSADDGIGLFNRTKQLGLEGIVSKDLNSPYLLNTRSHHWTKTKAYLYETVNINGIRKNEFGWSLSKDGNYLGVMEFVPLDARKKLYQISDQIVSKDTDKWKYVHPVIKCEVKFQCYTKSGLLRSPSFVRFVS</sequence>
<dbReference type="PANTHER" id="PTHR45997:SF1">
    <property type="entry name" value="DNA LIGASE 4"/>
    <property type="match status" value="1"/>
</dbReference>
<dbReference type="GO" id="GO:0003910">
    <property type="term" value="F:DNA ligase (ATP) activity"/>
    <property type="evidence" value="ECO:0007669"/>
    <property type="project" value="InterPro"/>
</dbReference>
<dbReference type="EMBL" id="PRKQ01000001">
    <property type="protein sequence ID" value="PPB12949.1"/>
    <property type="molecule type" value="Genomic_DNA"/>
</dbReference>
<dbReference type="RefSeq" id="WP_104030350.1">
    <property type="nucleotide sequence ID" value="NZ_PRKQ01000001.1"/>
</dbReference>
<dbReference type="InterPro" id="IPR029710">
    <property type="entry name" value="LIG4"/>
</dbReference>
<name>A0AAP8QGJ1_BRELA</name>
<dbReference type="PROSITE" id="PS50160">
    <property type="entry name" value="DNA_LIGASE_A3"/>
    <property type="match status" value="1"/>
</dbReference>
<dbReference type="Proteomes" id="UP000239759">
    <property type="component" value="Unassembled WGS sequence"/>
</dbReference>
<comment type="caution">
    <text evidence="2">The sequence shown here is derived from an EMBL/GenBank/DDBJ whole genome shotgun (WGS) entry which is preliminary data.</text>
</comment>
<evidence type="ECO:0000313" key="2">
    <source>
        <dbReference type="EMBL" id="PPB12949.1"/>
    </source>
</evidence>
<organism evidence="2 3">
    <name type="scientific">Brevibacillus laterosporus</name>
    <name type="common">Bacillus laterosporus</name>
    <dbReference type="NCBI Taxonomy" id="1465"/>
    <lineage>
        <taxon>Bacteria</taxon>
        <taxon>Bacillati</taxon>
        <taxon>Bacillota</taxon>
        <taxon>Bacilli</taxon>
        <taxon>Bacillales</taxon>
        <taxon>Paenibacillaceae</taxon>
        <taxon>Brevibacillus</taxon>
    </lineage>
</organism>
<gene>
    <name evidence="2" type="ORF">C4A77_00760</name>
</gene>
<dbReference type="SUPFAM" id="SSF56091">
    <property type="entry name" value="DNA ligase/mRNA capping enzyme, catalytic domain"/>
    <property type="match status" value="1"/>
</dbReference>
<reference evidence="2 3" key="1">
    <citation type="submission" date="2018-02" db="EMBL/GenBank/DDBJ databases">
        <title>Comparative analysis of genomes of three Brevibacillus laterosporus strains producers of potent antimicrobials isolated from silage.</title>
        <authorList>
            <person name="Kojic M."/>
            <person name="Miljkovic M."/>
            <person name="Studholme D."/>
            <person name="Filipic B."/>
        </authorList>
    </citation>
    <scope>NUCLEOTIDE SEQUENCE [LARGE SCALE GENOMIC DNA]</scope>
    <source>
        <strain evidence="2 3">BGSP11</strain>
    </source>
</reference>
<dbReference type="GO" id="GO:0006310">
    <property type="term" value="P:DNA recombination"/>
    <property type="evidence" value="ECO:0007669"/>
    <property type="project" value="InterPro"/>
</dbReference>
<evidence type="ECO:0000259" key="1">
    <source>
        <dbReference type="PROSITE" id="PS50160"/>
    </source>
</evidence>
<dbReference type="PANTHER" id="PTHR45997">
    <property type="entry name" value="DNA LIGASE 4"/>
    <property type="match status" value="1"/>
</dbReference>
<proteinExistence type="predicted"/>
<dbReference type="GO" id="GO:0006297">
    <property type="term" value="P:nucleotide-excision repair, DNA gap filling"/>
    <property type="evidence" value="ECO:0007669"/>
    <property type="project" value="TreeGrafter"/>
</dbReference>
<dbReference type="Gene3D" id="3.30.470.30">
    <property type="entry name" value="DNA ligase/mRNA capping enzyme"/>
    <property type="match status" value="1"/>
</dbReference>